<evidence type="ECO:0000256" key="1">
    <source>
        <dbReference type="SAM" id="MobiDB-lite"/>
    </source>
</evidence>
<dbReference type="AlphaFoldDB" id="A0A8H6SKQ4"/>
<accession>A0A8H6SKQ4</accession>
<comment type="caution">
    <text evidence="2">The sequence shown here is derived from an EMBL/GenBank/DDBJ whole genome shotgun (WGS) entry which is preliminary data.</text>
</comment>
<dbReference type="Proteomes" id="UP000613580">
    <property type="component" value="Unassembled WGS sequence"/>
</dbReference>
<organism evidence="2 3">
    <name type="scientific">Mycena chlorophos</name>
    <name type="common">Agaric fungus</name>
    <name type="synonym">Agaricus chlorophos</name>
    <dbReference type="NCBI Taxonomy" id="658473"/>
    <lineage>
        <taxon>Eukaryota</taxon>
        <taxon>Fungi</taxon>
        <taxon>Dikarya</taxon>
        <taxon>Basidiomycota</taxon>
        <taxon>Agaricomycotina</taxon>
        <taxon>Agaricomycetes</taxon>
        <taxon>Agaricomycetidae</taxon>
        <taxon>Agaricales</taxon>
        <taxon>Marasmiineae</taxon>
        <taxon>Mycenaceae</taxon>
        <taxon>Mycena</taxon>
    </lineage>
</organism>
<protein>
    <submittedName>
        <fullName evidence="2">Uncharacterized protein</fullName>
    </submittedName>
</protein>
<dbReference type="EMBL" id="JACAZE010000013">
    <property type="protein sequence ID" value="KAF7300622.1"/>
    <property type="molecule type" value="Genomic_DNA"/>
</dbReference>
<gene>
    <name evidence="2" type="ORF">HMN09_00947400</name>
</gene>
<evidence type="ECO:0000313" key="3">
    <source>
        <dbReference type="Proteomes" id="UP000613580"/>
    </source>
</evidence>
<keyword evidence="3" id="KW-1185">Reference proteome</keyword>
<evidence type="ECO:0000313" key="2">
    <source>
        <dbReference type="EMBL" id="KAF7300622.1"/>
    </source>
</evidence>
<sequence length="326" mass="35926">MASTPTGRCIPTFGTFAALRVDPVACVAHLEDPTATAACSKIACKDYPIYASGTPKLFHSDAVFTEVNIIFVQRGQPRDFPERFIDASMTIPIAPQSAGKEHPSGRLPLKMAAGSAAFPWSDCYLSPFANHVVRTANVRVNETPVCLLDEDEIMRLDRADMQDVGRQRALRFEHNQVQASASKAHTAVEPVSHTPDEDMEDADSSIHAEPTAEEREEADKALLYSFIQPEASEELTAVTFTYDLARAGEFNDPKGFFDEVQEISRIITESLARKEAAKEDVAKEDAARYDSKTAKLLHGHRLTRALGRVRSFITRMLCLSPPADDT</sequence>
<feature type="compositionally biased region" description="Basic and acidic residues" evidence="1">
    <location>
        <begin position="204"/>
        <end position="214"/>
    </location>
</feature>
<reference evidence="2" key="1">
    <citation type="submission" date="2020-05" db="EMBL/GenBank/DDBJ databases">
        <title>Mycena genomes resolve the evolution of fungal bioluminescence.</title>
        <authorList>
            <person name="Tsai I.J."/>
        </authorList>
    </citation>
    <scope>NUCLEOTIDE SEQUENCE</scope>
    <source>
        <strain evidence="2">110903Hualien_Pintung</strain>
    </source>
</reference>
<proteinExistence type="predicted"/>
<dbReference type="OrthoDB" id="3053346at2759"/>
<name>A0A8H6SKQ4_MYCCL</name>
<feature type="region of interest" description="Disordered" evidence="1">
    <location>
        <begin position="176"/>
        <end position="214"/>
    </location>
</feature>